<name>A0A4Q1BNB5_TREME</name>
<feature type="region of interest" description="Disordered" evidence="1">
    <location>
        <begin position="77"/>
        <end position="98"/>
    </location>
</feature>
<comment type="caution">
    <text evidence="2">The sequence shown here is derived from an EMBL/GenBank/DDBJ whole genome shotgun (WGS) entry which is preliminary data.</text>
</comment>
<dbReference type="OrthoDB" id="2564488at2759"/>
<protein>
    <submittedName>
        <fullName evidence="2">Uncharacterized protein</fullName>
    </submittedName>
</protein>
<organism evidence="2 3">
    <name type="scientific">Tremella mesenterica</name>
    <name type="common">Jelly fungus</name>
    <dbReference type="NCBI Taxonomy" id="5217"/>
    <lineage>
        <taxon>Eukaryota</taxon>
        <taxon>Fungi</taxon>
        <taxon>Dikarya</taxon>
        <taxon>Basidiomycota</taxon>
        <taxon>Agaricomycotina</taxon>
        <taxon>Tremellomycetes</taxon>
        <taxon>Tremellales</taxon>
        <taxon>Tremellaceae</taxon>
        <taxon>Tremella</taxon>
    </lineage>
</organism>
<dbReference type="EMBL" id="SDIL01000033">
    <property type="protein sequence ID" value="RXK39334.1"/>
    <property type="molecule type" value="Genomic_DNA"/>
</dbReference>
<dbReference type="Proteomes" id="UP000289152">
    <property type="component" value="Unassembled WGS sequence"/>
</dbReference>
<feature type="region of interest" description="Disordered" evidence="1">
    <location>
        <begin position="120"/>
        <end position="140"/>
    </location>
</feature>
<dbReference type="VEuPathDB" id="FungiDB:TREMEDRAFT_60998"/>
<accession>A0A4Q1BNB5</accession>
<evidence type="ECO:0000256" key="1">
    <source>
        <dbReference type="SAM" id="MobiDB-lite"/>
    </source>
</evidence>
<evidence type="ECO:0000313" key="3">
    <source>
        <dbReference type="Proteomes" id="UP000289152"/>
    </source>
</evidence>
<feature type="compositionally biased region" description="Polar residues" evidence="1">
    <location>
        <begin position="77"/>
        <end position="89"/>
    </location>
</feature>
<keyword evidence="3" id="KW-1185">Reference proteome</keyword>
<evidence type="ECO:0000313" key="2">
    <source>
        <dbReference type="EMBL" id="RXK39334.1"/>
    </source>
</evidence>
<gene>
    <name evidence="2" type="ORF">M231_03413</name>
</gene>
<proteinExistence type="predicted"/>
<sequence>MPQMSYAKLTHSLMTSQAVVRVHNSQSTSPLVQSGMPDTSGFFAPSPLFASVTPRTYHLILPTSEPPTASLISITDDTPNQSVQRSGGRSSIPLPLSPINKTVPPLSLPNTIDINFSRRTYTTGQPSQGSHANGQIPRNQYPSARATNERMNFRSATAQKGQIDDMFEGTWMRELIVDHINGWRRPCPALWKAKYPQETRNTDELSPWISCSASLDWAIWNIAKQLSRMKGKSDKVWLTIVRLDGPEKWHRPFAHPRSPRVEDQSPFRYDLEFKARRKAEDCKEVLAYGRIFGNSIIAVLPFSISSTPFPLPDKFWRHPSNPSSGPGWVGRLCWDAERDYWETAKMALGLPLQQMITPTFRGPVRGTGSFGGYMRAWA</sequence>
<dbReference type="AlphaFoldDB" id="A0A4Q1BNB5"/>
<reference evidence="2 3" key="1">
    <citation type="submission" date="2016-06" db="EMBL/GenBank/DDBJ databases">
        <title>Evolution of pathogenesis and genome organization in the Tremellales.</title>
        <authorList>
            <person name="Cuomo C."/>
            <person name="Litvintseva A."/>
            <person name="Heitman J."/>
            <person name="Chen Y."/>
            <person name="Sun S."/>
            <person name="Springer D."/>
            <person name="Dromer F."/>
            <person name="Young S."/>
            <person name="Zeng Q."/>
            <person name="Chapman S."/>
            <person name="Gujja S."/>
            <person name="Saif S."/>
            <person name="Birren B."/>
        </authorList>
    </citation>
    <scope>NUCLEOTIDE SEQUENCE [LARGE SCALE GENOMIC DNA]</scope>
    <source>
        <strain evidence="2 3">ATCC 28783</strain>
    </source>
</reference>
<dbReference type="InParanoid" id="A0A4Q1BNB5"/>